<feature type="transmembrane region" description="Helical" evidence="5">
    <location>
        <begin position="242"/>
        <end position="260"/>
    </location>
</feature>
<dbReference type="Proteomes" id="UP000184139">
    <property type="component" value="Unassembled WGS sequence"/>
</dbReference>
<evidence type="ECO:0000313" key="7">
    <source>
        <dbReference type="EMBL" id="SHH52769.1"/>
    </source>
</evidence>
<dbReference type="PANTHER" id="PTHR22911">
    <property type="entry name" value="ACYL-MALONYL CONDENSING ENZYME-RELATED"/>
    <property type="match status" value="1"/>
</dbReference>
<evidence type="ECO:0000256" key="5">
    <source>
        <dbReference type="SAM" id="Phobius"/>
    </source>
</evidence>
<keyword evidence="2 5" id="KW-0812">Transmembrane</keyword>
<evidence type="ECO:0000313" key="8">
    <source>
        <dbReference type="Proteomes" id="UP000184139"/>
    </source>
</evidence>
<dbReference type="EMBL" id="FQXS01000003">
    <property type="protein sequence ID" value="SHH52769.1"/>
    <property type="molecule type" value="Genomic_DNA"/>
</dbReference>
<evidence type="ECO:0000256" key="2">
    <source>
        <dbReference type="ARBA" id="ARBA00022692"/>
    </source>
</evidence>
<dbReference type="SUPFAM" id="SSF103481">
    <property type="entry name" value="Multidrug resistance efflux transporter EmrE"/>
    <property type="match status" value="2"/>
</dbReference>
<feature type="transmembrane region" description="Helical" evidence="5">
    <location>
        <begin position="266"/>
        <end position="284"/>
    </location>
</feature>
<comment type="subcellular location">
    <subcellularLocation>
        <location evidence="1">Membrane</location>
        <topology evidence="1">Multi-pass membrane protein</topology>
    </subcellularLocation>
</comment>
<dbReference type="STRING" id="1121409.SAMN02745124_00847"/>
<sequence>MIRPIFSRQAVGWLAVFGSAFCFYLATVIIRWGQPHVDVATSFYVFARFLLGFCVVCITMLIGGHRLAPRRYHFLLGRTVANTIAVFCFYKAIDVGTLAEANILNMTYPLFVALFSWFLLRHQRDFFALIIVVVAFVGVWLILSPGLMNIGWGNLWGLGSGVTAAVAMIYLNLSRRHHDSQTILFFMFGIGMVVIYALFREAIFWPDRTQMLFLLSCSVAGVLGQYLLTYGYLFVTAVEGSIISSSRILLAALLGPLLVGDPGLGLAGWCGALLIFMANSALALRRSRARPL</sequence>
<feature type="transmembrane region" description="Helical" evidence="5">
    <location>
        <begin position="12"/>
        <end position="33"/>
    </location>
</feature>
<feature type="domain" description="EamA" evidence="6">
    <location>
        <begin position="152"/>
        <end position="278"/>
    </location>
</feature>
<keyword evidence="3 5" id="KW-1133">Transmembrane helix</keyword>
<dbReference type="AlphaFoldDB" id="A0A1M5TPY4"/>
<evidence type="ECO:0000256" key="1">
    <source>
        <dbReference type="ARBA" id="ARBA00004141"/>
    </source>
</evidence>
<keyword evidence="8" id="KW-1185">Reference proteome</keyword>
<feature type="transmembrane region" description="Helical" evidence="5">
    <location>
        <begin position="182"/>
        <end position="199"/>
    </location>
</feature>
<keyword evidence="4 5" id="KW-0472">Membrane</keyword>
<proteinExistence type="predicted"/>
<accession>A0A1M5TPY4</accession>
<dbReference type="GO" id="GO:0016020">
    <property type="term" value="C:membrane"/>
    <property type="evidence" value="ECO:0007669"/>
    <property type="project" value="UniProtKB-SubCell"/>
</dbReference>
<feature type="transmembrane region" description="Helical" evidence="5">
    <location>
        <begin position="75"/>
        <end position="93"/>
    </location>
</feature>
<feature type="transmembrane region" description="Helical" evidence="5">
    <location>
        <begin position="99"/>
        <end position="119"/>
    </location>
</feature>
<protein>
    <submittedName>
        <fullName evidence="7">Uncharacterized membrane protein</fullName>
    </submittedName>
</protein>
<gene>
    <name evidence="7" type="ORF">SAMN02745124_00847</name>
</gene>
<feature type="domain" description="EamA" evidence="6">
    <location>
        <begin position="12"/>
        <end position="143"/>
    </location>
</feature>
<dbReference type="Pfam" id="PF00892">
    <property type="entry name" value="EamA"/>
    <property type="match status" value="2"/>
</dbReference>
<dbReference type="InterPro" id="IPR037185">
    <property type="entry name" value="EmrE-like"/>
</dbReference>
<feature type="transmembrane region" description="Helical" evidence="5">
    <location>
        <begin position="211"/>
        <end position="235"/>
    </location>
</feature>
<name>A0A1M5TPY4_9BACT</name>
<feature type="transmembrane region" description="Helical" evidence="5">
    <location>
        <begin position="155"/>
        <end position="173"/>
    </location>
</feature>
<feature type="transmembrane region" description="Helical" evidence="5">
    <location>
        <begin position="45"/>
        <end position="63"/>
    </location>
</feature>
<reference evidence="7 8" key="1">
    <citation type="submission" date="2016-11" db="EMBL/GenBank/DDBJ databases">
        <authorList>
            <person name="Jaros S."/>
            <person name="Januszkiewicz K."/>
            <person name="Wedrychowicz H."/>
        </authorList>
    </citation>
    <scope>NUCLEOTIDE SEQUENCE [LARGE SCALE GENOMIC DNA]</scope>
    <source>
        <strain evidence="7 8">DSM 9705</strain>
    </source>
</reference>
<evidence type="ECO:0000256" key="4">
    <source>
        <dbReference type="ARBA" id="ARBA00023136"/>
    </source>
</evidence>
<dbReference type="PANTHER" id="PTHR22911:SF6">
    <property type="entry name" value="SOLUTE CARRIER FAMILY 35 MEMBER G1"/>
    <property type="match status" value="1"/>
</dbReference>
<organism evidence="7 8">
    <name type="scientific">Desulfofustis glycolicus DSM 9705</name>
    <dbReference type="NCBI Taxonomy" id="1121409"/>
    <lineage>
        <taxon>Bacteria</taxon>
        <taxon>Pseudomonadati</taxon>
        <taxon>Thermodesulfobacteriota</taxon>
        <taxon>Desulfobulbia</taxon>
        <taxon>Desulfobulbales</taxon>
        <taxon>Desulfocapsaceae</taxon>
        <taxon>Desulfofustis</taxon>
    </lineage>
</organism>
<feature type="transmembrane region" description="Helical" evidence="5">
    <location>
        <begin position="126"/>
        <end position="143"/>
    </location>
</feature>
<dbReference type="InterPro" id="IPR000620">
    <property type="entry name" value="EamA_dom"/>
</dbReference>
<evidence type="ECO:0000259" key="6">
    <source>
        <dbReference type="Pfam" id="PF00892"/>
    </source>
</evidence>
<evidence type="ECO:0000256" key="3">
    <source>
        <dbReference type="ARBA" id="ARBA00022989"/>
    </source>
</evidence>